<gene>
    <name evidence="3" type="ORF">G8D99_10120</name>
</gene>
<organism evidence="3 4">
    <name type="scientific">Acinetobacter lanii</name>
    <dbReference type="NCBI Taxonomy" id="2715163"/>
    <lineage>
        <taxon>Bacteria</taxon>
        <taxon>Pseudomonadati</taxon>
        <taxon>Pseudomonadota</taxon>
        <taxon>Gammaproteobacteria</taxon>
        <taxon>Moraxellales</taxon>
        <taxon>Moraxellaceae</taxon>
        <taxon>Acinetobacter</taxon>
    </lineage>
</organism>
<evidence type="ECO:0000313" key="3">
    <source>
        <dbReference type="EMBL" id="QIO09337.1"/>
    </source>
</evidence>
<keyword evidence="4" id="KW-1185">Reference proteome</keyword>
<dbReference type="RefSeq" id="WP_166325311.1">
    <property type="nucleotide sequence ID" value="NZ_CP049916.1"/>
</dbReference>
<dbReference type="AlphaFoldDB" id="A0A6G8S594"/>
<protein>
    <recommendedName>
        <fullName evidence="2">DUF6160 domain-containing protein</fullName>
    </recommendedName>
</protein>
<name>A0A6G8S594_9GAMM</name>
<feature type="domain" description="DUF6160" evidence="2">
    <location>
        <begin position="3"/>
        <end position="68"/>
    </location>
</feature>
<dbReference type="InterPro" id="IPR046158">
    <property type="entry name" value="DUF6160"/>
</dbReference>
<dbReference type="Pfam" id="PF19657">
    <property type="entry name" value="DUF6160"/>
    <property type="match status" value="1"/>
</dbReference>
<feature type="signal peptide" evidence="1">
    <location>
        <begin position="1"/>
        <end position="20"/>
    </location>
</feature>
<dbReference type="KEGG" id="alj:G8D99_10120"/>
<dbReference type="Proteomes" id="UP000501939">
    <property type="component" value="Chromosome"/>
</dbReference>
<dbReference type="EMBL" id="CP049916">
    <property type="protein sequence ID" value="QIO09337.1"/>
    <property type="molecule type" value="Genomic_DNA"/>
</dbReference>
<reference evidence="3 4" key="1">
    <citation type="submission" date="2020-03" db="EMBL/GenBank/DDBJ databases">
        <authorList>
            <person name="Zhu W."/>
        </authorList>
    </citation>
    <scope>NUCLEOTIDE SEQUENCE [LARGE SCALE GENOMIC DNA]</scope>
    <source>
        <strain evidence="3 4">185</strain>
    </source>
</reference>
<proteinExistence type="predicted"/>
<sequence length="291" mass="30229">MKKMTCLAFAMACFSSSVWAVEPLTDEELSSLTGQDGLTISIVPTGPIQAEVIYHDNDGLSNLDLGGTAKAGAVILGTADGKSNNPLSLSSGSANINIILKIDTDAGTGTDGSFLNVGVSLPQDLTINTGDIWVGASKQKNGAARGYTDAVKILDNMKIYVSNLNTNIQLGSTPQGGLLKMNGIFKDGLRIEGYKLNDAGGGGSIGMDYISMQNSQPGRFGVTNLDFDVTGSVYQDGLGLKINRLGDAGGLNTMIWGLTAGDTKNPNIKPIGDIEVRGLNLNGTTIKVSGH</sequence>
<keyword evidence="1" id="KW-0732">Signal</keyword>
<evidence type="ECO:0000256" key="1">
    <source>
        <dbReference type="SAM" id="SignalP"/>
    </source>
</evidence>
<evidence type="ECO:0000259" key="2">
    <source>
        <dbReference type="Pfam" id="PF19657"/>
    </source>
</evidence>
<evidence type="ECO:0000313" key="4">
    <source>
        <dbReference type="Proteomes" id="UP000501939"/>
    </source>
</evidence>
<feature type="chain" id="PRO_5026208214" description="DUF6160 domain-containing protein" evidence="1">
    <location>
        <begin position="21"/>
        <end position="291"/>
    </location>
</feature>
<accession>A0A6G8S594</accession>